<dbReference type="AlphaFoldDB" id="A0AAX0WP05"/>
<comment type="caution">
    <text evidence="3">The sequence shown here is derived from an EMBL/GenBank/DDBJ whole genome shotgun (WGS) entry which is preliminary data.</text>
</comment>
<evidence type="ECO:0000259" key="2">
    <source>
        <dbReference type="Pfam" id="PF12158"/>
    </source>
</evidence>
<evidence type="ECO:0000256" key="1">
    <source>
        <dbReference type="SAM" id="Phobius"/>
    </source>
</evidence>
<dbReference type="InterPro" id="IPR021994">
    <property type="entry name" value="DUF3592"/>
</dbReference>
<dbReference type="EMBL" id="NBTX02000004">
    <property type="protein sequence ID" value="PNL60117.1"/>
    <property type="molecule type" value="Genomic_DNA"/>
</dbReference>
<proteinExistence type="predicted"/>
<sequence>MTELNIWRGMLDLGWLLFLLIIFAHFWRNRQVLVQAQSWLQVKGRITACEWTQVGHSVWPKIEYTYQVYDKDLTGEYLFLDTAHNNPNSKYSRSVAYKAAIAFQENAEIDVYYNPNHPEQSALDVTIPTKLNIILILIGMLIVVHLGLIAWHYWG</sequence>
<keyword evidence="1" id="KW-0472">Membrane</keyword>
<keyword evidence="1" id="KW-1133">Transmembrane helix</keyword>
<gene>
    <name evidence="3" type="ORF">A6J39_002190</name>
</gene>
<reference evidence="3" key="1">
    <citation type="submission" date="2017-12" db="EMBL/GenBank/DDBJ databases">
        <title>FDA dAtabase for Regulatory Grade micrObial Sequences (FDA-ARGOS): Supporting development and validation of Infectious Disease Dx tests.</title>
        <authorList>
            <person name="Kerrigan L."/>
            <person name="Tallon L.J."/>
            <person name="Sadzewicz L."/>
            <person name="Sengamalay N."/>
            <person name="Ott S."/>
            <person name="Godinez A."/>
            <person name="Nagaraj S."/>
            <person name="Vavikolanu K."/>
            <person name="Vyas G."/>
            <person name="Nadendla S."/>
            <person name="Aluvathingal J."/>
            <person name="Sichtig H."/>
        </authorList>
    </citation>
    <scope>NUCLEOTIDE SEQUENCE [LARGE SCALE GENOMIC DNA]</scope>
    <source>
        <strain evidence="3">FDAARGOS_200</strain>
    </source>
</reference>
<keyword evidence="1" id="KW-0812">Transmembrane</keyword>
<dbReference type="Proteomes" id="UP000192511">
    <property type="component" value="Unassembled WGS sequence"/>
</dbReference>
<protein>
    <submittedName>
        <fullName evidence="3">DUF3592 domain-containing protein</fullName>
    </submittedName>
</protein>
<evidence type="ECO:0000313" key="4">
    <source>
        <dbReference type="Proteomes" id="UP000192511"/>
    </source>
</evidence>
<feature type="transmembrane region" description="Helical" evidence="1">
    <location>
        <begin position="133"/>
        <end position="154"/>
    </location>
</feature>
<keyword evidence="4" id="KW-1185">Reference proteome</keyword>
<dbReference type="RefSeq" id="WP_058388535.1">
    <property type="nucleotide sequence ID" value="NZ_CBCRWC010000005.1"/>
</dbReference>
<feature type="domain" description="DUF3592" evidence="2">
    <location>
        <begin position="44"/>
        <end position="125"/>
    </location>
</feature>
<feature type="transmembrane region" description="Helical" evidence="1">
    <location>
        <begin position="6"/>
        <end position="27"/>
    </location>
</feature>
<name>A0AAX0WP05_9GAMM</name>
<organism evidence="3 4">
    <name type="scientific">Legionella anisa</name>
    <dbReference type="NCBI Taxonomy" id="28082"/>
    <lineage>
        <taxon>Bacteria</taxon>
        <taxon>Pseudomonadati</taxon>
        <taxon>Pseudomonadota</taxon>
        <taxon>Gammaproteobacteria</taxon>
        <taxon>Legionellales</taxon>
        <taxon>Legionellaceae</taxon>
        <taxon>Legionella</taxon>
    </lineage>
</organism>
<dbReference type="Pfam" id="PF12158">
    <property type="entry name" value="DUF3592"/>
    <property type="match status" value="1"/>
</dbReference>
<evidence type="ECO:0000313" key="3">
    <source>
        <dbReference type="EMBL" id="PNL60117.1"/>
    </source>
</evidence>
<accession>A0AAX0WP05</accession>